<reference evidence="1 2" key="1">
    <citation type="journal article" date="2014" name="Int. J. Syst. Evol. Microbiol.">
        <title>Complete genome sequence of Corynebacterium casei LMG S-19264T (=DSM 44701T), isolated from a smear-ripened cheese.</title>
        <authorList>
            <consortium name="US DOE Joint Genome Institute (JGI-PGF)"/>
            <person name="Walter F."/>
            <person name="Albersmeier A."/>
            <person name="Kalinowski J."/>
            <person name="Ruckert C."/>
        </authorList>
    </citation>
    <scope>NUCLEOTIDE SEQUENCE [LARGE SCALE GENOMIC DNA]</scope>
    <source>
        <strain evidence="1 2">KCTC 19473</strain>
    </source>
</reference>
<dbReference type="AlphaFoldDB" id="A0A918XIC5"/>
<keyword evidence="2" id="KW-1185">Reference proteome</keyword>
<evidence type="ECO:0000313" key="1">
    <source>
        <dbReference type="EMBL" id="GHD32166.1"/>
    </source>
</evidence>
<name>A0A918XIC5_9ACTN</name>
<organism evidence="1 2">
    <name type="scientific">Nocardiopsis kunsanensis</name>
    <dbReference type="NCBI Taxonomy" id="141693"/>
    <lineage>
        <taxon>Bacteria</taxon>
        <taxon>Bacillati</taxon>
        <taxon>Actinomycetota</taxon>
        <taxon>Actinomycetes</taxon>
        <taxon>Streptosporangiales</taxon>
        <taxon>Nocardiopsidaceae</taxon>
        <taxon>Nocardiopsis</taxon>
    </lineage>
</organism>
<gene>
    <name evidence="1" type="ORF">GCM10007147_35410</name>
</gene>
<sequence>MGAGPSWAYLWPDGTVTGGGERDLGEELAAAYRLLREDGLPGLESFVLEADLEHGVYRVVCEPLGRYWDHPVPA</sequence>
<accession>A0A918XIC5</accession>
<protein>
    <submittedName>
        <fullName evidence="1">Uncharacterized protein</fullName>
    </submittedName>
</protein>
<evidence type="ECO:0000313" key="2">
    <source>
        <dbReference type="Proteomes" id="UP000654947"/>
    </source>
</evidence>
<dbReference type="Proteomes" id="UP000654947">
    <property type="component" value="Unassembled WGS sequence"/>
</dbReference>
<dbReference type="EMBL" id="BMXL01000023">
    <property type="protein sequence ID" value="GHD32166.1"/>
    <property type="molecule type" value="Genomic_DNA"/>
</dbReference>
<proteinExistence type="predicted"/>
<comment type="caution">
    <text evidence="1">The sequence shown here is derived from an EMBL/GenBank/DDBJ whole genome shotgun (WGS) entry which is preliminary data.</text>
</comment>